<comment type="caution">
    <text evidence="2">The sequence shown here is derived from an EMBL/GenBank/DDBJ whole genome shotgun (WGS) entry which is preliminary data.</text>
</comment>
<dbReference type="AlphaFoldDB" id="A0A6A8AE59"/>
<reference evidence="2 3" key="1">
    <citation type="submission" date="2019-11" db="EMBL/GenBank/DDBJ databases">
        <title>Genome analysis of Rhizobacterium cereale a novel genus and species isolated from maize roots in North Spain.</title>
        <authorList>
            <person name="Menendez E."/>
            <person name="Flores-Felix J.D."/>
            <person name="Ramirez-Bahena M.-H."/>
            <person name="Igual J.M."/>
            <person name="Garcia-Fraile P."/>
            <person name="Peix A."/>
            <person name="Velazquez E."/>
        </authorList>
    </citation>
    <scope>NUCLEOTIDE SEQUENCE [LARGE SCALE GENOMIC DNA]</scope>
    <source>
        <strain evidence="2 3">RZME27</strain>
    </source>
</reference>
<feature type="region of interest" description="Disordered" evidence="1">
    <location>
        <begin position="58"/>
        <end position="81"/>
    </location>
</feature>
<dbReference type="Proteomes" id="UP000435138">
    <property type="component" value="Unassembled WGS sequence"/>
</dbReference>
<sequence length="102" mass="11278">MTVEYRVKSVERFIVTRHEDTGGTGSTQQKGPDYPSFEQAYEVATALARDERERLGLEPGDMGVLFPASSVSESRGEISERQLETYRTSGDDAAYRASVPEA</sequence>
<keyword evidence="3" id="KW-1185">Reference proteome</keyword>
<protein>
    <submittedName>
        <fullName evidence="2">Uncharacterized protein</fullName>
    </submittedName>
</protein>
<evidence type="ECO:0000313" key="2">
    <source>
        <dbReference type="EMBL" id="MQY48198.1"/>
    </source>
</evidence>
<evidence type="ECO:0000313" key="3">
    <source>
        <dbReference type="Proteomes" id="UP000435138"/>
    </source>
</evidence>
<dbReference type="RefSeq" id="WP_153356154.1">
    <property type="nucleotide sequence ID" value="NZ_WIXI01000047.1"/>
</dbReference>
<organism evidence="2 3">
    <name type="scientific">Endobacterium cereale</name>
    <dbReference type="NCBI Taxonomy" id="2663029"/>
    <lineage>
        <taxon>Bacteria</taxon>
        <taxon>Pseudomonadati</taxon>
        <taxon>Pseudomonadota</taxon>
        <taxon>Alphaproteobacteria</taxon>
        <taxon>Hyphomicrobiales</taxon>
        <taxon>Rhizobiaceae</taxon>
        <taxon>Endobacterium</taxon>
    </lineage>
</organism>
<dbReference type="EMBL" id="WIXI01000047">
    <property type="protein sequence ID" value="MQY48198.1"/>
    <property type="molecule type" value="Genomic_DNA"/>
</dbReference>
<feature type="region of interest" description="Disordered" evidence="1">
    <location>
        <begin position="16"/>
        <end position="35"/>
    </location>
</feature>
<proteinExistence type="predicted"/>
<gene>
    <name evidence="2" type="ORF">GAO09_19365</name>
</gene>
<accession>A0A6A8AE59</accession>
<evidence type="ECO:0000256" key="1">
    <source>
        <dbReference type="SAM" id="MobiDB-lite"/>
    </source>
</evidence>
<name>A0A6A8AE59_9HYPH</name>